<evidence type="ECO:0000256" key="6">
    <source>
        <dbReference type="SAM" id="Phobius"/>
    </source>
</evidence>
<dbReference type="InterPro" id="IPR049326">
    <property type="entry name" value="Rhodopsin_dom_fungi"/>
</dbReference>
<gene>
    <name evidence="8" type="ORF">N0V93_004067</name>
</gene>
<evidence type="ECO:0000256" key="2">
    <source>
        <dbReference type="ARBA" id="ARBA00022692"/>
    </source>
</evidence>
<accession>A0A9W8YYB4</accession>
<feature type="transmembrane region" description="Helical" evidence="6">
    <location>
        <begin position="116"/>
        <end position="134"/>
    </location>
</feature>
<dbReference type="PANTHER" id="PTHR33048">
    <property type="entry name" value="PTH11-LIKE INTEGRAL MEMBRANE PROTEIN (AFU_ORTHOLOGUE AFUA_5G11245)"/>
    <property type="match status" value="1"/>
</dbReference>
<feature type="transmembrane region" description="Helical" evidence="6">
    <location>
        <begin position="146"/>
        <end position="172"/>
    </location>
</feature>
<reference evidence="8" key="1">
    <citation type="submission" date="2022-10" db="EMBL/GenBank/DDBJ databases">
        <title>Tapping the CABI collections for fungal endophytes: first genome assemblies for Collariella, Neodidymelliopsis, Ascochyta clinopodiicola, Didymella pomorum, Didymosphaeria variabile, Neocosmospora piperis and Neocucurbitaria cava.</title>
        <authorList>
            <person name="Hill R."/>
        </authorList>
    </citation>
    <scope>NUCLEOTIDE SEQUENCE</scope>
    <source>
        <strain evidence="8">IMI 355082</strain>
    </source>
</reference>
<dbReference type="OrthoDB" id="3897607at2759"/>
<proteinExistence type="inferred from homology"/>
<dbReference type="Pfam" id="PF20684">
    <property type="entry name" value="Fung_rhodopsin"/>
    <property type="match status" value="1"/>
</dbReference>
<evidence type="ECO:0000313" key="8">
    <source>
        <dbReference type="EMBL" id="KAJ4394847.1"/>
    </source>
</evidence>
<dbReference type="InterPro" id="IPR052337">
    <property type="entry name" value="SAT4-like"/>
</dbReference>
<protein>
    <recommendedName>
        <fullName evidence="7">Rhodopsin domain-containing protein</fullName>
    </recommendedName>
</protein>
<evidence type="ECO:0000256" key="5">
    <source>
        <dbReference type="ARBA" id="ARBA00038359"/>
    </source>
</evidence>
<dbReference type="Proteomes" id="UP001140453">
    <property type="component" value="Unassembled WGS sequence"/>
</dbReference>
<dbReference type="EMBL" id="JAPEVB010000002">
    <property type="protein sequence ID" value="KAJ4394847.1"/>
    <property type="molecule type" value="Genomic_DNA"/>
</dbReference>
<feature type="transmembrane region" description="Helical" evidence="6">
    <location>
        <begin position="31"/>
        <end position="56"/>
    </location>
</feature>
<evidence type="ECO:0000256" key="4">
    <source>
        <dbReference type="ARBA" id="ARBA00023136"/>
    </source>
</evidence>
<comment type="similarity">
    <text evidence="5">Belongs to the SAT4 family.</text>
</comment>
<evidence type="ECO:0000313" key="9">
    <source>
        <dbReference type="Proteomes" id="UP001140453"/>
    </source>
</evidence>
<feature type="transmembrane region" description="Helical" evidence="6">
    <location>
        <begin position="259"/>
        <end position="281"/>
    </location>
</feature>
<keyword evidence="9" id="KW-1185">Reference proteome</keyword>
<keyword evidence="2 6" id="KW-0812">Transmembrane</keyword>
<organism evidence="8 9">
    <name type="scientific">Gnomoniopsis smithogilvyi</name>
    <dbReference type="NCBI Taxonomy" id="1191159"/>
    <lineage>
        <taxon>Eukaryota</taxon>
        <taxon>Fungi</taxon>
        <taxon>Dikarya</taxon>
        <taxon>Ascomycota</taxon>
        <taxon>Pezizomycotina</taxon>
        <taxon>Sordariomycetes</taxon>
        <taxon>Sordariomycetidae</taxon>
        <taxon>Diaporthales</taxon>
        <taxon>Gnomoniaceae</taxon>
        <taxon>Gnomoniopsis</taxon>
    </lineage>
</organism>
<evidence type="ECO:0000256" key="3">
    <source>
        <dbReference type="ARBA" id="ARBA00022989"/>
    </source>
</evidence>
<sequence length="384" mass="41632">MSTQDPTGQDLIDLASTESPLEVRGTLADTIIGVAIVLSVLSTIAVSLRLFVRLYIQRDSRAWGWDDTLAVLSLVTYIPECVFAILASLYGLGTPDSQLDDGLAGRTALYAGDWQMFYAASSVLVKAGIAMTLLRLTAERKYRWPILAILVFTPVFTITIVSILVATCQPVGAQFNLALGSCPVHSAMAMLSYPFTAMTILLDWGCAFIPWLIIRDLQLNRRVKRGLSFVLGLGAFASIGAIARLPFLRYYTIKEDQLYHVANIVLWSIFENGVGLIAASLPPLNKLFKYYATSRDATPGSYPLGGGRSQTVGGNASVPTHNAFELSARRASAKLTTSAKGGQWDRLDDDSWTGRGINVRKTFEVVEETDSDAGLVSGPHASRA</sequence>
<comment type="caution">
    <text evidence="8">The sequence shown here is derived from an EMBL/GenBank/DDBJ whole genome shotgun (WGS) entry which is preliminary data.</text>
</comment>
<feature type="transmembrane region" description="Helical" evidence="6">
    <location>
        <begin position="68"/>
        <end position="92"/>
    </location>
</feature>
<evidence type="ECO:0000256" key="1">
    <source>
        <dbReference type="ARBA" id="ARBA00004141"/>
    </source>
</evidence>
<feature type="domain" description="Rhodopsin" evidence="7">
    <location>
        <begin position="48"/>
        <end position="289"/>
    </location>
</feature>
<keyword evidence="3 6" id="KW-1133">Transmembrane helix</keyword>
<dbReference type="GO" id="GO:0016020">
    <property type="term" value="C:membrane"/>
    <property type="evidence" value="ECO:0007669"/>
    <property type="project" value="UniProtKB-SubCell"/>
</dbReference>
<dbReference type="AlphaFoldDB" id="A0A9W8YYB4"/>
<feature type="transmembrane region" description="Helical" evidence="6">
    <location>
        <begin position="192"/>
        <end position="214"/>
    </location>
</feature>
<dbReference type="PANTHER" id="PTHR33048:SF96">
    <property type="entry name" value="INTEGRAL MEMBRANE PROTEIN"/>
    <property type="match status" value="1"/>
</dbReference>
<keyword evidence="4 6" id="KW-0472">Membrane</keyword>
<name>A0A9W8YYB4_9PEZI</name>
<evidence type="ECO:0000259" key="7">
    <source>
        <dbReference type="Pfam" id="PF20684"/>
    </source>
</evidence>
<comment type="subcellular location">
    <subcellularLocation>
        <location evidence="1">Membrane</location>
        <topology evidence="1">Multi-pass membrane protein</topology>
    </subcellularLocation>
</comment>
<feature type="transmembrane region" description="Helical" evidence="6">
    <location>
        <begin position="226"/>
        <end position="247"/>
    </location>
</feature>